<keyword evidence="2" id="KW-1003">Cell membrane</keyword>
<evidence type="ECO:0000256" key="2">
    <source>
        <dbReference type="ARBA" id="ARBA00022475"/>
    </source>
</evidence>
<protein>
    <recommendedName>
        <fullName evidence="8">Flagellar protein</fullName>
    </recommendedName>
</protein>
<dbReference type="AlphaFoldDB" id="A0A7C3I7A9"/>
<dbReference type="Pfam" id="PF04347">
    <property type="entry name" value="FliO"/>
    <property type="match status" value="1"/>
</dbReference>
<evidence type="ECO:0000256" key="1">
    <source>
        <dbReference type="ARBA" id="ARBA00004236"/>
    </source>
</evidence>
<dbReference type="EMBL" id="DSVL01000278">
    <property type="protein sequence ID" value="HFH29642.1"/>
    <property type="molecule type" value="Genomic_DNA"/>
</dbReference>
<comment type="subcellular location">
    <subcellularLocation>
        <location evidence="1">Cell membrane</location>
    </subcellularLocation>
</comment>
<reference evidence="7" key="1">
    <citation type="journal article" date="2020" name="mSystems">
        <title>Genome- and Community-Level Interaction Insights into Carbon Utilization and Element Cycling Functions of Hydrothermarchaeota in Hydrothermal Sediment.</title>
        <authorList>
            <person name="Zhou Z."/>
            <person name="Liu Y."/>
            <person name="Xu W."/>
            <person name="Pan J."/>
            <person name="Luo Z.H."/>
            <person name="Li M."/>
        </authorList>
    </citation>
    <scope>NUCLEOTIDE SEQUENCE [LARGE SCALE GENOMIC DNA]</scope>
    <source>
        <strain evidence="7">SpSt-503</strain>
    </source>
</reference>
<dbReference type="InterPro" id="IPR022781">
    <property type="entry name" value="Flagellar_biosynth_FliO"/>
</dbReference>
<evidence type="ECO:0000256" key="3">
    <source>
        <dbReference type="ARBA" id="ARBA00022692"/>
    </source>
</evidence>
<organism evidence="7">
    <name type="scientific">Gracilinema caldarium</name>
    <dbReference type="NCBI Taxonomy" id="215591"/>
    <lineage>
        <taxon>Bacteria</taxon>
        <taxon>Pseudomonadati</taxon>
        <taxon>Spirochaetota</taxon>
        <taxon>Spirochaetia</taxon>
        <taxon>Spirochaetales</taxon>
        <taxon>Breznakiellaceae</taxon>
        <taxon>Gracilinema</taxon>
    </lineage>
</organism>
<evidence type="ECO:0000313" key="7">
    <source>
        <dbReference type="EMBL" id="HFH29642.1"/>
    </source>
</evidence>
<accession>A0A7C3I7A9</accession>
<keyword evidence="4 6" id="KW-1133">Transmembrane helix</keyword>
<evidence type="ECO:0008006" key="8">
    <source>
        <dbReference type="Google" id="ProtNLM"/>
    </source>
</evidence>
<proteinExistence type="predicted"/>
<keyword evidence="3 6" id="KW-0812">Transmembrane</keyword>
<name>A0A7C3I7A9_9SPIR</name>
<gene>
    <name evidence="7" type="ORF">ENS59_09055</name>
</gene>
<evidence type="ECO:0000256" key="5">
    <source>
        <dbReference type="ARBA" id="ARBA00023136"/>
    </source>
</evidence>
<keyword evidence="5 6" id="KW-0472">Membrane</keyword>
<evidence type="ECO:0000256" key="6">
    <source>
        <dbReference type="SAM" id="Phobius"/>
    </source>
</evidence>
<evidence type="ECO:0000256" key="4">
    <source>
        <dbReference type="ARBA" id="ARBA00022989"/>
    </source>
</evidence>
<sequence length="198" mass="21347">MAISGSTLLYSQTATQTQPPQSASAAAAPVADEGALQIGDAPAGAVARAQGGITFWTIFRLVLVLGLSVAAIYGITYWLKKLARPAELRDPYLRVLASTHLGSNRYVHIVAVGTKAWLVGSSDGSVQPIAEITDQETLDAMFLDESKKLSENGKTANDFKSILRRFVPQANAEPQSPQSTIDLNAERLRKQRERLRGL</sequence>
<feature type="transmembrane region" description="Helical" evidence="6">
    <location>
        <begin position="58"/>
        <end position="79"/>
    </location>
</feature>
<dbReference type="GO" id="GO:0044781">
    <property type="term" value="P:bacterial-type flagellum organization"/>
    <property type="evidence" value="ECO:0007669"/>
    <property type="project" value="InterPro"/>
</dbReference>
<comment type="caution">
    <text evidence="7">The sequence shown here is derived from an EMBL/GenBank/DDBJ whole genome shotgun (WGS) entry which is preliminary data.</text>
</comment>
<dbReference type="GO" id="GO:0016020">
    <property type="term" value="C:membrane"/>
    <property type="evidence" value="ECO:0007669"/>
    <property type="project" value="InterPro"/>
</dbReference>